<dbReference type="RefSeq" id="WP_143012086.1">
    <property type="nucleotide sequence ID" value="NZ_CALFZY010000038.1"/>
</dbReference>
<protein>
    <submittedName>
        <fullName evidence="3">Glucose/arabinose dehydrogenase, beta-propeller fold</fullName>
    </submittedName>
</protein>
<feature type="transmembrane region" description="Helical" evidence="1">
    <location>
        <begin position="56"/>
        <end position="72"/>
    </location>
</feature>
<dbReference type="AlphaFoldDB" id="A0A1G7AMP6"/>
<dbReference type="Gene3D" id="2.120.10.30">
    <property type="entry name" value="TolB, C-terminal domain"/>
    <property type="match status" value="1"/>
</dbReference>
<feature type="domain" description="DUF7133" evidence="2">
    <location>
        <begin position="129"/>
        <end position="213"/>
    </location>
</feature>
<feature type="transmembrane region" description="Helical" evidence="1">
    <location>
        <begin position="33"/>
        <end position="49"/>
    </location>
</feature>
<dbReference type="EMBL" id="FNAQ01000004">
    <property type="protein sequence ID" value="SDE15156.1"/>
    <property type="molecule type" value="Genomic_DNA"/>
</dbReference>
<reference evidence="4" key="1">
    <citation type="submission" date="2016-10" db="EMBL/GenBank/DDBJ databases">
        <authorList>
            <person name="Varghese N."/>
            <person name="Submissions S."/>
        </authorList>
    </citation>
    <scope>NUCLEOTIDE SEQUENCE [LARGE SCALE GENOMIC DNA]</scope>
    <source>
        <strain evidence="4">DSM 8987</strain>
    </source>
</reference>
<keyword evidence="1" id="KW-0472">Membrane</keyword>
<dbReference type="Pfam" id="PF23500">
    <property type="entry name" value="DUF7133"/>
    <property type="match status" value="1"/>
</dbReference>
<dbReference type="OrthoDB" id="9770043at2"/>
<dbReference type="Proteomes" id="UP000243205">
    <property type="component" value="Unassembled WGS sequence"/>
</dbReference>
<name>A0A1G7AMP6_9BACT</name>
<evidence type="ECO:0000256" key="1">
    <source>
        <dbReference type="SAM" id="Phobius"/>
    </source>
</evidence>
<evidence type="ECO:0000259" key="2">
    <source>
        <dbReference type="Pfam" id="PF23500"/>
    </source>
</evidence>
<dbReference type="InterPro" id="IPR011041">
    <property type="entry name" value="Quinoprot_gluc/sorb_DH_b-prop"/>
</dbReference>
<organism evidence="3 4">
    <name type="scientific">Desulfuromonas thiophila</name>
    <dbReference type="NCBI Taxonomy" id="57664"/>
    <lineage>
        <taxon>Bacteria</taxon>
        <taxon>Pseudomonadati</taxon>
        <taxon>Thermodesulfobacteriota</taxon>
        <taxon>Desulfuromonadia</taxon>
        <taxon>Desulfuromonadales</taxon>
        <taxon>Desulfuromonadaceae</taxon>
        <taxon>Desulfuromonas</taxon>
    </lineage>
</organism>
<proteinExistence type="predicted"/>
<accession>A0A1G7AMP6</accession>
<evidence type="ECO:0000313" key="4">
    <source>
        <dbReference type="Proteomes" id="UP000243205"/>
    </source>
</evidence>
<gene>
    <name evidence="3" type="ORF">SAMN05661003_10487</name>
</gene>
<evidence type="ECO:0000313" key="3">
    <source>
        <dbReference type="EMBL" id="SDE15156.1"/>
    </source>
</evidence>
<dbReference type="STRING" id="57664.SAMN05661003_10487"/>
<keyword evidence="4" id="KW-1185">Reference proteome</keyword>
<dbReference type="SUPFAM" id="SSF50952">
    <property type="entry name" value="Soluble quinoprotein glucose dehydrogenase"/>
    <property type="match status" value="1"/>
</dbReference>
<dbReference type="InterPro" id="IPR055557">
    <property type="entry name" value="DUF7133"/>
</dbReference>
<keyword evidence="1" id="KW-1133">Transmembrane helix</keyword>
<dbReference type="InterPro" id="IPR011042">
    <property type="entry name" value="6-blade_b-propeller_TolB-like"/>
</dbReference>
<sequence>MMGLLFFCACLLLQTAAVLLALAAPRLPLPTALSWFVATFAIGACLALFGRRFGRGVLIIAIPLSVLSAYALQQRLWPPPLTEVRVLRLHEDAVAREQLGPWLKTLLPLQSDSIRFCSATPRRLLPALSLQVAQGIELTVVADAVADVRALTFDDQGRLWLSQTALGRVLCLSDSDADGWYDRRRLVVDGLDRPMGLCWQDGRMLLATATDVVRLPRGGAPLQALGLKLPRAAAGEYRPLLSPSGRTLYLPVAGIGVQPPLTDWRLGTLLRIDLPATAAAPAELHAVGLHQCGGLAWHPLRNEVWATEVAPPRLDFTRLPNEVNVVRPQADYGWPFCFGRQQPDVTWGTTAVCQQTVAPLLQLPPALLPTALQFGSSLAAPAPLRAMLYLVVQGQGDDGPAGSYRLLGVPLDEAGQPLGWGIDLVRGWHNGRRLQGLPTALAIGPDGALYLGDALAGLVYRLRFVPDANDG</sequence>
<keyword evidence="1" id="KW-0812">Transmembrane</keyword>